<keyword evidence="2" id="KW-0378">Hydrolase</keyword>
<name>A0A8H4J3K4_9PEZI</name>
<evidence type="ECO:0000259" key="1">
    <source>
        <dbReference type="Pfam" id="PF01738"/>
    </source>
</evidence>
<dbReference type="GO" id="GO:0016787">
    <property type="term" value="F:hydrolase activity"/>
    <property type="evidence" value="ECO:0007669"/>
    <property type="project" value="UniProtKB-KW"/>
</dbReference>
<reference evidence="2" key="1">
    <citation type="submission" date="2020-04" db="EMBL/GenBank/DDBJ databases">
        <title>Genome Assembly and Annotation of Botryosphaeria dothidea sdau 11-99, a Latent Pathogen of Apple Fruit Ring Rot in China.</title>
        <authorList>
            <person name="Yu C."/>
            <person name="Diao Y."/>
            <person name="Lu Q."/>
            <person name="Zhao J."/>
            <person name="Cui S."/>
            <person name="Peng C."/>
            <person name="He B."/>
            <person name="Liu H."/>
        </authorList>
    </citation>
    <scope>NUCLEOTIDE SEQUENCE [LARGE SCALE GENOMIC DNA]</scope>
    <source>
        <strain evidence="2">Sdau11-99</strain>
    </source>
</reference>
<dbReference type="PANTHER" id="PTHR17630">
    <property type="entry name" value="DIENELACTONE HYDROLASE"/>
    <property type="match status" value="1"/>
</dbReference>
<evidence type="ECO:0000313" key="3">
    <source>
        <dbReference type="Proteomes" id="UP000572817"/>
    </source>
</evidence>
<evidence type="ECO:0000313" key="2">
    <source>
        <dbReference type="EMBL" id="KAF4312089.1"/>
    </source>
</evidence>
<keyword evidence="3" id="KW-1185">Reference proteome</keyword>
<dbReference type="Pfam" id="PF01738">
    <property type="entry name" value="DLH"/>
    <property type="match status" value="1"/>
</dbReference>
<comment type="caution">
    <text evidence="2">The sequence shown here is derived from an EMBL/GenBank/DDBJ whole genome shotgun (WGS) entry which is preliminary data.</text>
</comment>
<dbReference type="OrthoDB" id="17560at2759"/>
<organism evidence="2 3">
    <name type="scientific">Botryosphaeria dothidea</name>
    <dbReference type="NCBI Taxonomy" id="55169"/>
    <lineage>
        <taxon>Eukaryota</taxon>
        <taxon>Fungi</taxon>
        <taxon>Dikarya</taxon>
        <taxon>Ascomycota</taxon>
        <taxon>Pezizomycotina</taxon>
        <taxon>Dothideomycetes</taxon>
        <taxon>Dothideomycetes incertae sedis</taxon>
        <taxon>Botryosphaeriales</taxon>
        <taxon>Botryosphaeriaceae</taxon>
        <taxon>Botryosphaeria</taxon>
    </lineage>
</organism>
<sequence length="245" mass="27044">MASNPPGKCCTVGFKHEGQTIGKIEKVAGINTYLSYPASKSTENAVIIITDIFGYELINAQLIADQLAANGYFVVMPDLFDGNAIPIDVPKGFDVMEWLKDYPPQRIDAIIDKVVRELRSNLGVKRLGSAGYCLGAKYVCRFLKKGLIDVGYIAHPSLVEVEELRGIEGPLSIAAAETDSIFPTPKRRESEDILVEIGATYQINLYSGVEHGYAIRADISNRMVKFAMEQAFLQAVNWFDEFVKA</sequence>
<accession>A0A8H4J3K4</accession>
<dbReference type="EMBL" id="WWBZ02000007">
    <property type="protein sequence ID" value="KAF4312089.1"/>
    <property type="molecule type" value="Genomic_DNA"/>
</dbReference>
<dbReference type="Proteomes" id="UP000572817">
    <property type="component" value="Unassembled WGS sequence"/>
</dbReference>
<gene>
    <name evidence="2" type="ORF">GTA08_BOTSDO12092</name>
</gene>
<dbReference type="Gene3D" id="3.40.50.1820">
    <property type="entry name" value="alpha/beta hydrolase"/>
    <property type="match status" value="1"/>
</dbReference>
<dbReference type="AlphaFoldDB" id="A0A8H4J3K4"/>
<protein>
    <submittedName>
        <fullName evidence="2">Dienelactone hydrolase family protein</fullName>
    </submittedName>
</protein>
<dbReference type="InterPro" id="IPR002925">
    <property type="entry name" value="Dienelactn_hydro"/>
</dbReference>
<feature type="domain" description="Dienelactone hydrolase" evidence="1">
    <location>
        <begin position="30"/>
        <end position="242"/>
    </location>
</feature>
<dbReference type="SUPFAM" id="SSF53474">
    <property type="entry name" value="alpha/beta-Hydrolases"/>
    <property type="match status" value="1"/>
</dbReference>
<dbReference type="PANTHER" id="PTHR17630:SF44">
    <property type="entry name" value="PROTEIN AIM2"/>
    <property type="match status" value="1"/>
</dbReference>
<proteinExistence type="predicted"/>
<dbReference type="InterPro" id="IPR029058">
    <property type="entry name" value="AB_hydrolase_fold"/>
</dbReference>